<proteinExistence type="predicted"/>
<gene>
    <name evidence="1" type="ordered locus">LCRIS_00510</name>
</gene>
<reference evidence="1 2" key="1">
    <citation type="journal article" date="2010" name="J. Bacteriol.">
        <title>Genome sequence of Lactobacillus crispatus ST1.</title>
        <authorList>
            <person name="Ojala T."/>
            <person name="Kuparinen V."/>
            <person name="Koskinen J.P."/>
            <person name="Alatalo E."/>
            <person name="Holm L."/>
            <person name="Auvinen P."/>
            <person name="Edelman S."/>
            <person name="Westerlund-Wikstrom B."/>
            <person name="Korhonen T.K."/>
            <person name="Paulin L."/>
            <person name="Kankainen M."/>
        </authorList>
    </citation>
    <scope>NUCLEOTIDE SEQUENCE [LARGE SCALE GENOMIC DNA]</scope>
    <source>
        <strain evidence="1 2">ST1</strain>
    </source>
</reference>
<evidence type="ECO:0000313" key="2">
    <source>
        <dbReference type="Proteomes" id="UP000002371"/>
    </source>
</evidence>
<dbReference type="KEGG" id="lcr:LCRIS_00510"/>
<accession>D5H1S2</accession>
<dbReference type="HOGENOM" id="CLU_2538283_0_0_9"/>
<sequence length="83" mass="9806">MNTFEDAKNTLDSNLEKYVSQQISLDRSYLVENVSIYAEKSYEYAKMAQYFRSAKPDKDGIAIIVFKKKLLKMFWLHFKKILA</sequence>
<evidence type="ECO:0000313" key="1">
    <source>
        <dbReference type="EMBL" id="CBL49957.1"/>
    </source>
</evidence>
<dbReference type="Proteomes" id="UP000002371">
    <property type="component" value="Chromosome"/>
</dbReference>
<dbReference type="AlphaFoldDB" id="D5H1S2"/>
<name>D5H1S2_LACCS</name>
<dbReference type="RefSeq" id="WP_013085945.1">
    <property type="nucleotide sequence ID" value="NC_014106.1"/>
</dbReference>
<reference key="2">
    <citation type="submission" date="2010-03" db="EMBL/GenBank/DDBJ databases">
        <title>Genome Sequence of Lactobacillus crispatus ST1.</title>
        <authorList>
            <person name="Ojala T."/>
            <person name="Kuparinen V."/>
            <person name="Koskinen J.P."/>
            <person name="Alatalo E."/>
            <person name="Holm L."/>
            <person name="Auvinen P."/>
            <person name="Edelman S."/>
            <person name="Westerlund-Wikstroem B."/>
            <person name="Korhonen T.K."/>
            <person name="Paulin L."/>
            <person name="Kankainen M."/>
        </authorList>
    </citation>
    <scope>NUCLEOTIDE SEQUENCE</scope>
    <source>
        <strain>ST1</strain>
    </source>
</reference>
<dbReference type="EMBL" id="FN692037">
    <property type="protein sequence ID" value="CBL49957.1"/>
    <property type="molecule type" value="Genomic_DNA"/>
</dbReference>
<organism evidence="1 2">
    <name type="scientific">Lactobacillus crispatus (strain ST1)</name>
    <dbReference type="NCBI Taxonomy" id="748671"/>
    <lineage>
        <taxon>Bacteria</taxon>
        <taxon>Bacillati</taxon>
        <taxon>Bacillota</taxon>
        <taxon>Bacilli</taxon>
        <taxon>Lactobacillales</taxon>
        <taxon>Lactobacillaceae</taxon>
        <taxon>Lactobacillus</taxon>
    </lineage>
</organism>
<protein>
    <submittedName>
        <fullName evidence="1">Uncharacterized protein</fullName>
    </submittedName>
</protein>